<dbReference type="SMART" id="SM00975">
    <property type="entry name" value="Telomerase_RBD"/>
    <property type="match status" value="1"/>
</dbReference>
<dbReference type="Gene3D" id="1.10.132.70">
    <property type="match status" value="1"/>
</dbReference>
<dbReference type="InterPro" id="IPR003545">
    <property type="entry name" value="Telomerase_RT"/>
</dbReference>
<dbReference type="Pfam" id="PF12009">
    <property type="entry name" value="Telomerase_RBD"/>
    <property type="match status" value="1"/>
</dbReference>
<dbReference type="Pfam" id="PF00078">
    <property type="entry name" value="RVT_1"/>
    <property type="match status" value="1"/>
</dbReference>
<gene>
    <name evidence="17" type="ORF">Pcinc_022093</name>
</gene>
<dbReference type="GO" id="GO:0042162">
    <property type="term" value="F:telomeric DNA binding"/>
    <property type="evidence" value="ECO:0007669"/>
    <property type="project" value="TreeGrafter"/>
</dbReference>
<dbReference type="PANTHER" id="PTHR12066">
    <property type="entry name" value="TELOMERASE REVERSE TRANSCRIPTASE"/>
    <property type="match status" value="1"/>
</dbReference>
<dbReference type="GO" id="GO:0070034">
    <property type="term" value="F:telomerase RNA binding"/>
    <property type="evidence" value="ECO:0007669"/>
    <property type="project" value="TreeGrafter"/>
</dbReference>
<accession>A0AAE1FIJ6</accession>
<keyword evidence="6 14" id="KW-0548">Nucleotidyltransferase</keyword>
<feature type="domain" description="Reverse transcriptase" evidence="16">
    <location>
        <begin position="322"/>
        <end position="615"/>
    </location>
</feature>
<evidence type="ECO:0000256" key="5">
    <source>
        <dbReference type="ARBA" id="ARBA00022679"/>
    </source>
</evidence>
<comment type="caution">
    <text evidence="17">The sequence shown here is derived from an EMBL/GenBank/DDBJ whole genome shotgun (WGS) entry which is preliminary data.</text>
</comment>
<dbReference type="PROSITE" id="PS50878">
    <property type="entry name" value="RT_POL"/>
    <property type="match status" value="1"/>
</dbReference>
<keyword evidence="18" id="KW-1185">Reference proteome</keyword>
<comment type="catalytic activity">
    <reaction evidence="13 14">
        <text>DNA(n) + a 2'-deoxyribonucleoside 5'-triphosphate = DNA(n+1) + diphosphate</text>
        <dbReference type="Rhea" id="RHEA:22508"/>
        <dbReference type="Rhea" id="RHEA-COMP:17339"/>
        <dbReference type="Rhea" id="RHEA-COMP:17340"/>
        <dbReference type="ChEBI" id="CHEBI:33019"/>
        <dbReference type="ChEBI" id="CHEBI:61560"/>
        <dbReference type="ChEBI" id="CHEBI:173112"/>
        <dbReference type="EC" id="2.7.7.49"/>
    </reaction>
</comment>
<comment type="similarity">
    <text evidence="1 14">Belongs to the reverse transcriptase family. Telomerase subfamily.</text>
</comment>
<dbReference type="InterPro" id="IPR021891">
    <property type="entry name" value="Telomerase_RBD"/>
</dbReference>
<dbReference type="EC" id="2.7.7.49" evidence="2 14"/>
<evidence type="ECO:0000256" key="12">
    <source>
        <dbReference type="ARBA" id="ARBA00032044"/>
    </source>
</evidence>
<reference evidence="17" key="1">
    <citation type="submission" date="2023-10" db="EMBL/GenBank/DDBJ databases">
        <title>Genome assemblies of two species of porcelain crab, Petrolisthes cinctipes and Petrolisthes manimaculis (Anomura: Porcellanidae).</title>
        <authorList>
            <person name="Angst P."/>
        </authorList>
    </citation>
    <scope>NUCLEOTIDE SEQUENCE</scope>
    <source>
        <strain evidence="17">PB745_01</strain>
        <tissue evidence="17">Gill</tissue>
    </source>
</reference>
<protein>
    <recommendedName>
        <fullName evidence="3 14">Telomerase reverse transcriptase</fullName>
        <ecNumber evidence="2 14">2.7.7.49</ecNumber>
    </recommendedName>
    <alternativeName>
        <fullName evidence="12 14">Telomerase catalytic subunit</fullName>
    </alternativeName>
</protein>
<evidence type="ECO:0000256" key="15">
    <source>
        <dbReference type="SAM" id="MobiDB-lite"/>
    </source>
</evidence>
<evidence type="ECO:0000256" key="7">
    <source>
        <dbReference type="ARBA" id="ARBA00022723"/>
    </source>
</evidence>
<evidence type="ECO:0000256" key="10">
    <source>
        <dbReference type="ARBA" id="ARBA00022918"/>
    </source>
</evidence>
<evidence type="ECO:0000256" key="3">
    <source>
        <dbReference type="ARBA" id="ARBA00016182"/>
    </source>
</evidence>
<dbReference type="GO" id="GO:0046872">
    <property type="term" value="F:metal ion binding"/>
    <property type="evidence" value="ECO:0007669"/>
    <property type="project" value="UniProtKB-KW"/>
</dbReference>
<comment type="function">
    <text evidence="14">Telomerase is a ribonucleoprotein enzyme essential for the replication of chromosome termini in most eukaryotes. It elongates telomeres. It is a reverse transcriptase that adds simple sequence repeats to chromosome ends by copying a template sequence within the RNA component of the enzyme.</text>
</comment>
<keyword evidence="8 14" id="KW-0460">Magnesium</keyword>
<keyword evidence="5 14" id="KW-0808">Transferase</keyword>
<evidence type="ECO:0000256" key="2">
    <source>
        <dbReference type="ARBA" id="ARBA00012493"/>
    </source>
</evidence>
<evidence type="ECO:0000259" key="16">
    <source>
        <dbReference type="PROSITE" id="PS50878"/>
    </source>
</evidence>
<proteinExistence type="inferred from homology"/>
<keyword evidence="10 14" id="KW-0695">RNA-directed DNA polymerase</keyword>
<evidence type="ECO:0000256" key="11">
    <source>
        <dbReference type="ARBA" id="ARBA00023242"/>
    </source>
</evidence>
<name>A0AAE1FIJ6_PETCI</name>
<dbReference type="PANTHER" id="PTHR12066:SF0">
    <property type="entry name" value="TELOMERASE REVERSE TRANSCRIPTASE"/>
    <property type="match status" value="1"/>
</dbReference>
<evidence type="ECO:0000256" key="1">
    <source>
        <dbReference type="ARBA" id="ARBA00008001"/>
    </source>
</evidence>
<dbReference type="AlphaFoldDB" id="A0AAE1FIJ6"/>
<keyword evidence="11 14" id="KW-0539">Nucleus</keyword>
<dbReference type="GO" id="GO:0000781">
    <property type="term" value="C:chromosome, telomeric region"/>
    <property type="evidence" value="ECO:0007669"/>
    <property type="project" value="UniProtKB-SubCell"/>
</dbReference>
<comment type="subcellular location">
    <subcellularLocation>
        <location evidence="14">Nucleus</location>
    </subcellularLocation>
    <subcellularLocation>
        <location evidence="14">Chromosome</location>
        <location evidence="14">Telomere</location>
    </subcellularLocation>
</comment>
<evidence type="ECO:0000256" key="9">
    <source>
        <dbReference type="ARBA" id="ARBA00022895"/>
    </source>
</evidence>
<evidence type="ECO:0000313" key="17">
    <source>
        <dbReference type="EMBL" id="KAK3872838.1"/>
    </source>
</evidence>
<dbReference type="PRINTS" id="PR01365">
    <property type="entry name" value="TELOMERASERT"/>
</dbReference>
<dbReference type="Gene3D" id="3.30.70.2630">
    <property type="match status" value="1"/>
</dbReference>
<keyword evidence="7 14" id="KW-0479">Metal-binding</keyword>
<evidence type="ECO:0000256" key="14">
    <source>
        <dbReference type="RuleBase" id="RU365061"/>
    </source>
</evidence>
<evidence type="ECO:0000313" key="18">
    <source>
        <dbReference type="Proteomes" id="UP001286313"/>
    </source>
</evidence>
<dbReference type="EMBL" id="JAWQEG010002302">
    <property type="protein sequence ID" value="KAK3872838.1"/>
    <property type="molecule type" value="Genomic_DNA"/>
</dbReference>
<dbReference type="GO" id="GO:0003720">
    <property type="term" value="F:telomerase activity"/>
    <property type="evidence" value="ECO:0007669"/>
    <property type="project" value="InterPro"/>
</dbReference>
<keyword evidence="9 14" id="KW-0779">Telomere</keyword>
<dbReference type="Proteomes" id="UP001286313">
    <property type="component" value="Unassembled WGS sequence"/>
</dbReference>
<feature type="compositionally biased region" description="Basic and acidic residues" evidence="15">
    <location>
        <begin position="9"/>
        <end position="24"/>
    </location>
</feature>
<evidence type="ECO:0000256" key="13">
    <source>
        <dbReference type="ARBA" id="ARBA00048173"/>
    </source>
</evidence>
<dbReference type="CDD" id="cd01648">
    <property type="entry name" value="TERT"/>
    <property type="match status" value="1"/>
</dbReference>
<evidence type="ECO:0000256" key="8">
    <source>
        <dbReference type="ARBA" id="ARBA00022842"/>
    </source>
</evidence>
<evidence type="ECO:0000256" key="6">
    <source>
        <dbReference type="ARBA" id="ARBA00022695"/>
    </source>
</evidence>
<dbReference type="GO" id="GO:0007004">
    <property type="term" value="P:telomere maintenance via telomerase"/>
    <property type="evidence" value="ECO:0007669"/>
    <property type="project" value="TreeGrafter"/>
</dbReference>
<dbReference type="InterPro" id="IPR000477">
    <property type="entry name" value="RT_dom"/>
</dbReference>
<sequence length="804" mass="90882">MSNAPGPSAKREREGGVREPEGKRRCIREDNKKGYCEDIKIPFLTMLYRKSNPDKFHGSHILRKATEGGCGIEDVMRDILSMKTGVNLPSMTPAVLMTHTGLKDLVAAMVRNFRRVNMRTVERVVVAAGGGKQGRRHPECYTLNRKDVLLLLQCSPAASTSTILLQELPGREGGGKIPEHTPLTHYQAWGAVMAVVRRVVPRATWGSTHNLERVKEIARHITLLGRYDAFFLGHVMQGWRHTECSWMSSFTSFQEKTFISAKLLRWVVERIIMYTIGSMFHVTEMSGGNYQLHYYLHRRWSAIHDKALNALVKRDVVKRLSKGQIPQAATSRKTVQKLRFLPKLKGVRPIIPSTRSLKSSFEMRKARLFMRELCRRSGSISAKSATVFCGMWQMFNEKLSAAGHASPLYFVRADVKDAYGSVMHPKLFELLQKNSENFGTAMKFSPYGSLYKAMKGKKQRINYILLDQADQPMQQPLHNGEPLSQLGRNVVVHVANTLALVKKSISPIVSGGAKTCFKMVQGLPQGASLSPSLCEFYYSIMCATHLKQYETRHSILLRTLDDFLYVSASHDLAQSFLRKLSSGIPDFNCYINKSKTVTNINNISLHRVNFNGVTVCLASRQLLVDASGMVDIVPRYTLTLNGYRSPGKFVADRVQRIIRARLPKYVLCPIYTSTVGLLDNVWRVGFLSGARLAAMLHVVLATRGPINARFIAGVIIKEGRHVWRTVSQEWKRNKRELTVSKDVVMVTFIGGVFVMLSWPGLPRWPAVHRRLKNFLKVLIQFIPVKTRMLLPRLPHQCLETLPPR</sequence>
<dbReference type="GO" id="GO:0000333">
    <property type="term" value="C:telomerase catalytic core complex"/>
    <property type="evidence" value="ECO:0007669"/>
    <property type="project" value="TreeGrafter"/>
</dbReference>
<keyword evidence="4 14" id="KW-0158">Chromosome</keyword>
<organism evidence="17 18">
    <name type="scientific">Petrolisthes cinctipes</name>
    <name type="common">Flat porcelain crab</name>
    <dbReference type="NCBI Taxonomy" id="88211"/>
    <lineage>
        <taxon>Eukaryota</taxon>
        <taxon>Metazoa</taxon>
        <taxon>Ecdysozoa</taxon>
        <taxon>Arthropoda</taxon>
        <taxon>Crustacea</taxon>
        <taxon>Multicrustacea</taxon>
        <taxon>Malacostraca</taxon>
        <taxon>Eumalacostraca</taxon>
        <taxon>Eucarida</taxon>
        <taxon>Decapoda</taxon>
        <taxon>Pleocyemata</taxon>
        <taxon>Anomura</taxon>
        <taxon>Galatheoidea</taxon>
        <taxon>Porcellanidae</taxon>
        <taxon>Petrolisthes</taxon>
    </lineage>
</organism>
<feature type="region of interest" description="Disordered" evidence="15">
    <location>
        <begin position="1"/>
        <end position="24"/>
    </location>
</feature>
<evidence type="ECO:0000256" key="4">
    <source>
        <dbReference type="ARBA" id="ARBA00022454"/>
    </source>
</evidence>